<dbReference type="InterPro" id="IPR001810">
    <property type="entry name" value="F-box_dom"/>
</dbReference>
<dbReference type="PANTHER" id="PTHR44259">
    <property type="entry name" value="OS07G0183000 PROTEIN-RELATED"/>
    <property type="match status" value="1"/>
</dbReference>
<reference evidence="3" key="1">
    <citation type="submission" date="2024-03" db="EMBL/GenBank/DDBJ databases">
        <title>WGS assembly of Saponaria officinalis var. Norfolk2.</title>
        <authorList>
            <person name="Jenkins J."/>
            <person name="Shu S."/>
            <person name="Grimwood J."/>
            <person name="Barry K."/>
            <person name="Goodstein D."/>
            <person name="Schmutz J."/>
            <person name="Leebens-Mack J."/>
            <person name="Osbourn A."/>
        </authorList>
    </citation>
    <scope>NUCLEOTIDE SEQUENCE [LARGE SCALE GENOMIC DNA]</scope>
    <source>
        <strain evidence="3">JIC</strain>
    </source>
</reference>
<feature type="domain" description="F-box" evidence="1">
    <location>
        <begin position="5"/>
        <end position="40"/>
    </location>
</feature>
<dbReference type="InterPro" id="IPR036047">
    <property type="entry name" value="F-box-like_dom_sf"/>
</dbReference>
<evidence type="ECO:0000313" key="4">
    <source>
        <dbReference type="Proteomes" id="UP001443914"/>
    </source>
</evidence>
<feature type="domain" description="KIB1-4 beta-propeller" evidence="2">
    <location>
        <begin position="72"/>
        <end position="342"/>
    </location>
</feature>
<gene>
    <name evidence="3" type="ORF">RND81_03G044500</name>
</gene>
<comment type="caution">
    <text evidence="3">The sequence shown here is derived from an EMBL/GenBank/DDBJ whole genome shotgun (WGS) entry which is preliminary data.</text>
</comment>
<dbReference type="PANTHER" id="PTHR44259:SF107">
    <property type="entry name" value="F-BOX PROTEIN SKIP23-LIKE"/>
    <property type="match status" value="1"/>
</dbReference>
<dbReference type="Gene3D" id="1.20.1280.50">
    <property type="match status" value="1"/>
</dbReference>
<evidence type="ECO:0000313" key="3">
    <source>
        <dbReference type="EMBL" id="KAK9740558.1"/>
    </source>
</evidence>
<dbReference type="SUPFAM" id="SSF81383">
    <property type="entry name" value="F-box domain"/>
    <property type="match status" value="1"/>
</dbReference>
<sequence length="371" mass="43331">MAADWSLLPFDIVASIALTLETFEDFIRFSAVCRTWNRASSLIKHQWRATPSVPWLLLAENTNENPNCVRKLFNISNDKFYQLSLPQTFGKRCWGSAYGWIAMVDHDLNHFLWFMHCFLSKLIVIKVSQGDRHEFVIMVLYHYNKCLAFAMHGDQTWTSLIVKENRKVIDAVVTAHYVFSLHDDGSIVHWNVKEFYSREIVEPISYHPPADPEIFEELDERARSIYLVQSGCDLLMVLRFTTNSLRSDDEIDLDEYGLDDSDDFTYHTFGFKVFKLDHKHKIWEQIKDLDNVALFVGENYSISISLTLANCLESNCIYFTDDEAEYWVWNPKVAGQDMGIFDNKCGQIWQIYDVDDISSSIYPPIWFIPQF</sequence>
<dbReference type="Pfam" id="PF03478">
    <property type="entry name" value="Beta-prop_KIB1-4"/>
    <property type="match status" value="1"/>
</dbReference>
<dbReference type="AlphaFoldDB" id="A0AAW1M374"/>
<dbReference type="Pfam" id="PF00646">
    <property type="entry name" value="F-box"/>
    <property type="match status" value="1"/>
</dbReference>
<accession>A0AAW1M374</accession>
<protein>
    <recommendedName>
        <fullName evidence="5">F-box domain-containing protein</fullName>
    </recommendedName>
</protein>
<dbReference type="Proteomes" id="UP001443914">
    <property type="component" value="Unassembled WGS sequence"/>
</dbReference>
<evidence type="ECO:0000259" key="2">
    <source>
        <dbReference type="Pfam" id="PF03478"/>
    </source>
</evidence>
<organism evidence="3 4">
    <name type="scientific">Saponaria officinalis</name>
    <name type="common">Common soapwort</name>
    <name type="synonym">Lychnis saponaria</name>
    <dbReference type="NCBI Taxonomy" id="3572"/>
    <lineage>
        <taxon>Eukaryota</taxon>
        <taxon>Viridiplantae</taxon>
        <taxon>Streptophyta</taxon>
        <taxon>Embryophyta</taxon>
        <taxon>Tracheophyta</taxon>
        <taxon>Spermatophyta</taxon>
        <taxon>Magnoliopsida</taxon>
        <taxon>eudicotyledons</taxon>
        <taxon>Gunneridae</taxon>
        <taxon>Pentapetalae</taxon>
        <taxon>Caryophyllales</taxon>
        <taxon>Caryophyllaceae</taxon>
        <taxon>Caryophylleae</taxon>
        <taxon>Saponaria</taxon>
    </lineage>
</organism>
<name>A0AAW1M374_SAPOF</name>
<evidence type="ECO:0000259" key="1">
    <source>
        <dbReference type="Pfam" id="PF00646"/>
    </source>
</evidence>
<dbReference type="InterPro" id="IPR005174">
    <property type="entry name" value="KIB1-4_b-propeller"/>
</dbReference>
<dbReference type="EMBL" id="JBDFQZ010000003">
    <property type="protein sequence ID" value="KAK9740558.1"/>
    <property type="molecule type" value="Genomic_DNA"/>
</dbReference>
<dbReference type="InterPro" id="IPR050942">
    <property type="entry name" value="F-box_BR-signaling"/>
</dbReference>
<proteinExistence type="predicted"/>
<evidence type="ECO:0008006" key="5">
    <source>
        <dbReference type="Google" id="ProtNLM"/>
    </source>
</evidence>
<keyword evidence="4" id="KW-1185">Reference proteome</keyword>